<feature type="transmembrane region" description="Helical" evidence="15">
    <location>
        <begin position="141"/>
        <end position="162"/>
    </location>
</feature>
<keyword evidence="7" id="KW-0050">Antiport</keyword>
<feature type="transmembrane region" description="Helical" evidence="15">
    <location>
        <begin position="391"/>
        <end position="410"/>
    </location>
</feature>
<feature type="transmembrane region" description="Helical" evidence="15">
    <location>
        <begin position="96"/>
        <end position="121"/>
    </location>
</feature>
<dbReference type="PIRSF" id="PIRSF006603">
    <property type="entry name" value="DinF"/>
    <property type="match status" value="1"/>
</dbReference>
<keyword evidence="11" id="KW-0406">Ion transport</keyword>
<feature type="transmembrane region" description="Helical" evidence="15">
    <location>
        <begin position="60"/>
        <end position="84"/>
    </location>
</feature>
<evidence type="ECO:0000256" key="15">
    <source>
        <dbReference type="SAM" id="Phobius"/>
    </source>
</evidence>
<evidence type="ECO:0000256" key="9">
    <source>
        <dbReference type="ARBA" id="ARBA00022692"/>
    </source>
</evidence>
<evidence type="ECO:0000313" key="16">
    <source>
        <dbReference type="EMBL" id="SFW20984.1"/>
    </source>
</evidence>
<feature type="transmembrane region" description="Helical" evidence="15">
    <location>
        <begin position="199"/>
        <end position="220"/>
    </location>
</feature>
<evidence type="ECO:0000256" key="7">
    <source>
        <dbReference type="ARBA" id="ARBA00022449"/>
    </source>
</evidence>
<dbReference type="InterPro" id="IPR050222">
    <property type="entry name" value="MATE_MdtK"/>
</dbReference>
<evidence type="ECO:0000256" key="6">
    <source>
        <dbReference type="ARBA" id="ARBA00022448"/>
    </source>
</evidence>
<dbReference type="InterPro" id="IPR045070">
    <property type="entry name" value="MATE_MepA-like"/>
</dbReference>
<dbReference type="InterPro" id="IPR002528">
    <property type="entry name" value="MATE_fam"/>
</dbReference>
<comment type="subcellular location">
    <subcellularLocation>
        <location evidence="2">Cell membrane</location>
        <topology evidence="2">Multi-pass membrane protein</topology>
    </subcellularLocation>
</comment>
<feature type="transmembrane region" description="Helical" evidence="15">
    <location>
        <begin position="322"/>
        <end position="346"/>
    </location>
</feature>
<gene>
    <name evidence="16" type="ORF">SAMN02910280_1075</name>
</gene>
<dbReference type="Proteomes" id="UP000183461">
    <property type="component" value="Unassembled WGS sequence"/>
</dbReference>
<evidence type="ECO:0000256" key="5">
    <source>
        <dbReference type="ARBA" id="ARBA00022106"/>
    </source>
</evidence>
<name>A0A1K1MCY0_RUMFL</name>
<keyword evidence="8" id="KW-1003">Cell membrane</keyword>
<sequence>MENKEDRRIYTLSQEVPAKAVIKMSIPLIFGMFIMVLYNLVDTYFIGLTGNDYQLAAVNLAYPVMMVTVAISNIIGTGASSYIARCLGANEKDKAAHTLTVAFTLTFINSIIVMGIGLGFLPALVRLLGAKDNTFIFTKQYVQVILTGSFFTMGSYTTGALLRSEGSVRYSMTGMIVGTIMNIILDPLFIFTLNMQIRGAAVATILSNAAGFGVSVLYYVRRKTLLRPSVNMILPTKEILSEIYWVGIPASLETLLTSAAYTVNNNLAVNYSELTVTAMGIAQKVLSLGNYVYQGFASGTQPIMGYNYGAGNTDRMRKVLKAGVLTVTGTETVLMLLYCIFAPQLIDIFTDSAEVINIGSHVLRCLMFILPFVGTVSMCRMSFQAMGKPQYAFGITLIRQLILYIPLLLLLNHCFGFNGMLWAQPITEAVMMAVSLSLLLQVIRRNTVKL</sequence>
<protein>
    <recommendedName>
        <fullName evidence="5">Multidrug export protein MepA</fullName>
    </recommendedName>
    <alternativeName>
        <fullName evidence="14">Multidrug-efflux transporter</fullName>
    </alternativeName>
    <alternativeName>
        <fullName evidence="4">Probable multidrug resistance protein NorM</fullName>
    </alternativeName>
</protein>
<keyword evidence="13" id="KW-0046">Antibiotic resistance</keyword>
<dbReference type="PANTHER" id="PTHR43298:SF2">
    <property type="entry name" value="FMN_FAD EXPORTER YEEO-RELATED"/>
    <property type="match status" value="1"/>
</dbReference>
<feature type="transmembrane region" description="Helical" evidence="15">
    <location>
        <begin position="422"/>
        <end position="443"/>
    </location>
</feature>
<dbReference type="NCBIfam" id="TIGR00797">
    <property type="entry name" value="matE"/>
    <property type="match status" value="1"/>
</dbReference>
<dbReference type="RefSeq" id="WP_072299446.1">
    <property type="nucleotide sequence ID" value="NZ_FPIP01000002.1"/>
</dbReference>
<evidence type="ECO:0000256" key="1">
    <source>
        <dbReference type="ARBA" id="ARBA00003408"/>
    </source>
</evidence>
<evidence type="ECO:0000256" key="14">
    <source>
        <dbReference type="ARBA" id="ARBA00031636"/>
    </source>
</evidence>
<feature type="transmembrane region" description="Helical" evidence="15">
    <location>
        <begin position="174"/>
        <end position="193"/>
    </location>
</feature>
<keyword evidence="12 15" id="KW-0472">Membrane</keyword>
<dbReference type="PANTHER" id="PTHR43298">
    <property type="entry name" value="MULTIDRUG RESISTANCE PROTEIN NORM-RELATED"/>
    <property type="match status" value="1"/>
</dbReference>
<reference evidence="16 17" key="1">
    <citation type="submission" date="2016-11" db="EMBL/GenBank/DDBJ databases">
        <authorList>
            <person name="Jaros S."/>
            <person name="Januszkiewicz K."/>
            <person name="Wedrychowicz H."/>
        </authorList>
    </citation>
    <scope>NUCLEOTIDE SEQUENCE [LARGE SCALE GENOMIC DNA]</scope>
    <source>
        <strain evidence="16 17">YL228</strain>
    </source>
</reference>
<dbReference type="GO" id="GO:0006811">
    <property type="term" value="P:monoatomic ion transport"/>
    <property type="evidence" value="ECO:0007669"/>
    <property type="project" value="UniProtKB-KW"/>
</dbReference>
<accession>A0A1K1MCY0</accession>
<keyword evidence="10 15" id="KW-1133">Transmembrane helix</keyword>
<dbReference type="EMBL" id="FPIP01000002">
    <property type="protein sequence ID" value="SFW20984.1"/>
    <property type="molecule type" value="Genomic_DNA"/>
</dbReference>
<evidence type="ECO:0000313" key="17">
    <source>
        <dbReference type="Proteomes" id="UP000183461"/>
    </source>
</evidence>
<feature type="transmembrane region" description="Helical" evidence="15">
    <location>
        <begin position="20"/>
        <end position="40"/>
    </location>
</feature>
<dbReference type="GO" id="GO:0015297">
    <property type="term" value="F:antiporter activity"/>
    <property type="evidence" value="ECO:0007669"/>
    <property type="project" value="UniProtKB-KW"/>
</dbReference>
<dbReference type="CDD" id="cd13143">
    <property type="entry name" value="MATE_MepA_like"/>
    <property type="match status" value="1"/>
</dbReference>
<evidence type="ECO:0000256" key="2">
    <source>
        <dbReference type="ARBA" id="ARBA00004651"/>
    </source>
</evidence>
<keyword evidence="9 15" id="KW-0812">Transmembrane</keyword>
<proteinExistence type="inferred from homology"/>
<evidence type="ECO:0000256" key="10">
    <source>
        <dbReference type="ARBA" id="ARBA00022989"/>
    </source>
</evidence>
<evidence type="ECO:0000256" key="12">
    <source>
        <dbReference type="ARBA" id="ARBA00023136"/>
    </source>
</evidence>
<dbReference type="InterPro" id="IPR048279">
    <property type="entry name" value="MdtK-like"/>
</dbReference>
<evidence type="ECO:0000256" key="4">
    <source>
        <dbReference type="ARBA" id="ARBA00020268"/>
    </source>
</evidence>
<dbReference type="Pfam" id="PF01554">
    <property type="entry name" value="MatE"/>
    <property type="match status" value="2"/>
</dbReference>
<evidence type="ECO:0000256" key="8">
    <source>
        <dbReference type="ARBA" id="ARBA00022475"/>
    </source>
</evidence>
<dbReference type="GO" id="GO:0005886">
    <property type="term" value="C:plasma membrane"/>
    <property type="evidence" value="ECO:0007669"/>
    <property type="project" value="UniProtKB-SubCell"/>
</dbReference>
<comment type="similarity">
    <text evidence="3">Belongs to the multi antimicrobial extrusion (MATE) (TC 2.A.66.1) family. MepA subfamily.</text>
</comment>
<dbReference type="GO" id="GO:0046677">
    <property type="term" value="P:response to antibiotic"/>
    <property type="evidence" value="ECO:0007669"/>
    <property type="project" value="UniProtKB-KW"/>
</dbReference>
<evidence type="ECO:0000256" key="3">
    <source>
        <dbReference type="ARBA" id="ARBA00008417"/>
    </source>
</evidence>
<dbReference type="GO" id="GO:0042910">
    <property type="term" value="F:xenobiotic transmembrane transporter activity"/>
    <property type="evidence" value="ECO:0007669"/>
    <property type="project" value="InterPro"/>
</dbReference>
<dbReference type="AlphaFoldDB" id="A0A1K1MCY0"/>
<feature type="transmembrane region" description="Helical" evidence="15">
    <location>
        <begin position="358"/>
        <end position="379"/>
    </location>
</feature>
<evidence type="ECO:0000256" key="11">
    <source>
        <dbReference type="ARBA" id="ARBA00023065"/>
    </source>
</evidence>
<organism evidence="16 17">
    <name type="scientific">Ruminococcus flavefaciens</name>
    <dbReference type="NCBI Taxonomy" id="1265"/>
    <lineage>
        <taxon>Bacteria</taxon>
        <taxon>Bacillati</taxon>
        <taxon>Bacillota</taxon>
        <taxon>Clostridia</taxon>
        <taxon>Eubacteriales</taxon>
        <taxon>Oscillospiraceae</taxon>
        <taxon>Ruminococcus</taxon>
    </lineage>
</organism>
<keyword evidence="6" id="KW-0813">Transport</keyword>
<evidence type="ECO:0000256" key="13">
    <source>
        <dbReference type="ARBA" id="ARBA00023251"/>
    </source>
</evidence>
<comment type="function">
    <text evidence="1">Multidrug efflux pump.</text>
</comment>